<comment type="similarity">
    <text evidence="1">Belongs to the LysR transcriptional regulatory family.</text>
</comment>
<evidence type="ECO:0000259" key="5">
    <source>
        <dbReference type="PROSITE" id="PS50931"/>
    </source>
</evidence>
<dbReference type="Pfam" id="PF00126">
    <property type="entry name" value="HTH_1"/>
    <property type="match status" value="1"/>
</dbReference>
<dbReference type="InterPro" id="IPR000847">
    <property type="entry name" value="LysR_HTH_N"/>
</dbReference>
<dbReference type="InterPro" id="IPR036390">
    <property type="entry name" value="WH_DNA-bd_sf"/>
</dbReference>
<dbReference type="GO" id="GO:0006351">
    <property type="term" value="P:DNA-templated transcription"/>
    <property type="evidence" value="ECO:0007669"/>
    <property type="project" value="TreeGrafter"/>
</dbReference>
<dbReference type="SUPFAM" id="SSF46785">
    <property type="entry name" value="Winged helix' DNA-binding domain"/>
    <property type="match status" value="1"/>
</dbReference>
<dbReference type="CDD" id="cd08422">
    <property type="entry name" value="PBP2_CrgA_like"/>
    <property type="match status" value="1"/>
</dbReference>
<dbReference type="SUPFAM" id="SSF53850">
    <property type="entry name" value="Periplasmic binding protein-like II"/>
    <property type="match status" value="1"/>
</dbReference>
<evidence type="ECO:0000256" key="3">
    <source>
        <dbReference type="ARBA" id="ARBA00023125"/>
    </source>
</evidence>
<dbReference type="EMBL" id="SMRP01000001">
    <property type="protein sequence ID" value="TDG26195.1"/>
    <property type="molecule type" value="Genomic_DNA"/>
</dbReference>
<dbReference type="Gene3D" id="3.40.190.290">
    <property type="match status" value="1"/>
</dbReference>
<protein>
    <submittedName>
        <fullName evidence="6">LysR family transcriptional regulator</fullName>
    </submittedName>
</protein>
<evidence type="ECO:0000313" key="7">
    <source>
        <dbReference type="Proteomes" id="UP000295722"/>
    </source>
</evidence>
<dbReference type="Pfam" id="PF03466">
    <property type="entry name" value="LysR_substrate"/>
    <property type="match status" value="1"/>
</dbReference>
<evidence type="ECO:0000256" key="1">
    <source>
        <dbReference type="ARBA" id="ARBA00009437"/>
    </source>
</evidence>
<dbReference type="PANTHER" id="PTHR30537">
    <property type="entry name" value="HTH-TYPE TRANSCRIPTIONAL REGULATOR"/>
    <property type="match status" value="1"/>
</dbReference>
<reference evidence="6 7" key="1">
    <citation type="submission" date="2019-03" db="EMBL/GenBank/DDBJ databases">
        <title>Paraburkholderia sp. 4M-K11, isolated from subtropical forest soil.</title>
        <authorList>
            <person name="Gao Z.-H."/>
            <person name="Qiu L.-H."/>
        </authorList>
    </citation>
    <scope>NUCLEOTIDE SEQUENCE [LARGE SCALE GENOMIC DNA]</scope>
    <source>
        <strain evidence="6 7">4M-K11</strain>
    </source>
</reference>
<dbReference type="InterPro" id="IPR058163">
    <property type="entry name" value="LysR-type_TF_proteobact-type"/>
</dbReference>
<dbReference type="GO" id="GO:0003700">
    <property type="term" value="F:DNA-binding transcription factor activity"/>
    <property type="evidence" value="ECO:0007669"/>
    <property type="project" value="InterPro"/>
</dbReference>
<gene>
    <name evidence="6" type="ORF">EYW47_02235</name>
</gene>
<accession>A0A4R5MFX2</accession>
<dbReference type="OrthoDB" id="9786526at2"/>
<dbReference type="RefSeq" id="WP_133193246.1">
    <property type="nucleotide sequence ID" value="NZ_JBHUCW010000001.1"/>
</dbReference>
<dbReference type="PROSITE" id="PS50931">
    <property type="entry name" value="HTH_LYSR"/>
    <property type="match status" value="1"/>
</dbReference>
<keyword evidence="7" id="KW-1185">Reference proteome</keyword>
<keyword evidence="3" id="KW-0238">DNA-binding</keyword>
<evidence type="ECO:0000256" key="2">
    <source>
        <dbReference type="ARBA" id="ARBA00023015"/>
    </source>
</evidence>
<comment type="caution">
    <text evidence="6">The sequence shown here is derived from an EMBL/GenBank/DDBJ whole genome shotgun (WGS) entry which is preliminary data.</text>
</comment>
<feature type="domain" description="HTH lysR-type" evidence="5">
    <location>
        <begin position="1"/>
        <end position="59"/>
    </location>
</feature>
<evidence type="ECO:0000313" key="6">
    <source>
        <dbReference type="EMBL" id="TDG26195.1"/>
    </source>
</evidence>
<dbReference type="FunFam" id="1.10.10.10:FF:000001">
    <property type="entry name" value="LysR family transcriptional regulator"/>
    <property type="match status" value="1"/>
</dbReference>
<dbReference type="AlphaFoldDB" id="A0A4R5MFX2"/>
<dbReference type="InterPro" id="IPR005119">
    <property type="entry name" value="LysR_subst-bd"/>
</dbReference>
<keyword evidence="2" id="KW-0805">Transcription regulation</keyword>
<dbReference type="InterPro" id="IPR036388">
    <property type="entry name" value="WH-like_DNA-bd_sf"/>
</dbReference>
<sequence length="317" mass="34593">MDTLNCMRIFARVAEEGSFTAAAHRLDITTAFASRAVASLETHLQTRLLNRSTRRVALTEAGERYLRRCEQILAYIDQAEAEAGDAQALPSGRLRVHATTSFGQAYVVPAVMQYQKRYLSVSVELTLSQHVPDLLDEGYDVTLQLSSTALPDSALVSQTLGVVHSVLCASPGYLRERGTPHSVAELADHACLQLITPVFPRERWHLEGPGGAETFELPPSTFQVNVADALAAALREGVGIGSLPMSSAVPALRNGSLLRVLPDYRLQQLRVYAMYASRQYLDAKIRTFVDFLKESIPQALAADEAALSMPNHCTQAA</sequence>
<proteinExistence type="inferred from homology"/>
<keyword evidence="4" id="KW-0804">Transcription</keyword>
<dbReference type="PANTHER" id="PTHR30537:SF5">
    <property type="entry name" value="HTH-TYPE TRANSCRIPTIONAL ACTIVATOR TTDR-RELATED"/>
    <property type="match status" value="1"/>
</dbReference>
<dbReference type="Proteomes" id="UP000295722">
    <property type="component" value="Unassembled WGS sequence"/>
</dbReference>
<organism evidence="6 7">
    <name type="scientific">Paraburkholderia silviterrae</name>
    <dbReference type="NCBI Taxonomy" id="2528715"/>
    <lineage>
        <taxon>Bacteria</taxon>
        <taxon>Pseudomonadati</taxon>
        <taxon>Pseudomonadota</taxon>
        <taxon>Betaproteobacteria</taxon>
        <taxon>Burkholderiales</taxon>
        <taxon>Burkholderiaceae</taxon>
        <taxon>Paraburkholderia</taxon>
    </lineage>
</organism>
<name>A0A4R5MFX2_9BURK</name>
<dbReference type="Gene3D" id="1.10.10.10">
    <property type="entry name" value="Winged helix-like DNA-binding domain superfamily/Winged helix DNA-binding domain"/>
    <property type="match status" value="1"/>
</dbReference>
<evidence type="ECO:0000256" key="4">
    <source>
        <dbReference type="ARBA" id="ARBA00023163"/>
    </source>
</evidence>
<dbReference type="GO" id="GO:0043565">
    <property type="term" value="F:sequence-specific DNA binding"/>
    <property type="evidence" value="ECO:0007669"/>
    <property type="project" value="TreeGrafter"/>
</dbReference>